<evidence type="ECO:0000256" key="1">
    <source>
        <dbReference type="ARBA" id="ARBA00004141"/>
    </source>
</evidence>
<sequence length="583" mass="67070">MGIAKMTKVYVAFTNKSRREVLSVLQKEGLLHISKIRGEESEELKKQIDEERENQIQLLSQNISRLNTTIAYISKLNGAHLSKGKFAVSEKEYERITKRKFPESVVERVERHINRISHLENEIKSLSREIDFYTPWKKLKIATEEIKDTKNTTFFTGTIPERNLGMLDDLAYEIVNKEKGKVYLLFAAHKDSIETIRSTLNNLEFEHVDFGNVKGHISHIIEEFERKKLLDEQEIRKIHEEDKKLVNEIRTLYIFLDYYENEIRKLEEERKLLATNKTFIISGWVESEKYPLLEKKMEARDDATVIKTDIEKEDNPPIKLKNNPLFRPFEILTELYGMPYYYELDPSPLMSIFFAAFFGLCLTDAGYGIVLSGIILIYMFKTKNYNNKLLNLLLIGSLFTFVEGWLLHGWFGDLFANYFHMNIPYWFDPLTNAMAFVSLALAVGIVQILVGIIIDFIEKIRSKDYLDAFTVPFAWFMLLSSIFAIVFATNTLVSFGLASKPLLPAGIIPTAEIIILIASVDIILFSNRHEKSWGFRIFLGILNLTIVSGLTSYLGDLLSYIRLVALGLVTAGIAVAINKIAFM</sequence>
<feature type="transmembrane region" description="Helical" evidence="9">
    <location>
        <begin position="352"/>
        <end position="380"/>
    </location>
</feature>
<keyword evidence="5 9" id="KW-1133">Transmembrane helix</keyword>
<evidence type="ECO:0000256" key="9">
    <source>
        <dbReference type="SAM" id="Phobius"/>
    </source>
</evidence>
<gene>
    <name evidence="10" type="ORF">DRP44_07910</name>
</gene>
<dbReference type="GO" id="GO:0007035">
    <property type="term" value="P:vacuolar acidification"/>
    <property type="evidence" value="ECO:0007669"/>
    <property type="project" value="TreeGrafter"/>
</dbReference>
<dbReference type="GO" id="GO:0046961">
    <property type="term" value="F:proton-transporting ATPase activity, rotational mechanism"/>
    <property type="evidence" value="ECO:0007669"/>
    <property type="project" value="InterPro"/>
</dbReference>
<keyword evidence="6" id="KW-0406">Ion transport</keyword>
<dbReference type="Gene3D" id="3.30.70.2170">
    <property type="match status" value="1"/>
</dbReference>
<dbReference type="PANTHER" id="PTHR11629:SF63">
    <property type="entry name" value="V-TYPE PROTON ATPASE SUBUNIT A"/>
    <property type="match status" value="1"/>
</dbReference>
<reference evidence="10 11" key="1">
    <citation type="submission" date="2018-06" db="EMBL/GenBank/DDBJ databases">
        <title>Extensive metabolic versatility and redundancy in microbially diverse, dynamic hydrothermal sediments.</title>
        <authorList>
            <person name="Dombrowski N."/>
            <person name="Teske A."/>
            <person name="Baker B.J."/>
        </authorList>
    </citation>
    <scope>NUCLEOTIDE SEQUENCE [LARGE SCALE GENOMIC DNA]</scope>
    <source>
        <strain evidence="10">B35_G9</strain>
    </source>
</reference>
<dbReference type="Pfam" id="PF01496">
    <property type="entry name" value="V_ATPase_I"/>
    <property type="match status" value="1"/>
</dbReference>
<evidence type="ECO:0000256" key="2">
    <source>
        <dbReference type="ARBA" id="ARBA00009904"/>
    </source>
</evidence>
<evidence type="ECO:0000256" key="6">
    <source>
        <dbReference type="ARBA" id="ARBA00023065"/>
    </source>
</evidence>
<dbReference type="GO" id="GO:0016471">
    <property type="term" value="C:vacuolar proton-transporting V-type ATPase complex"/>
    <property type="evidence" value="ECO:0007669"/>
    <property type="project" value="TreeGrafter"/>
</dbReference>
<feature type="coiled-coil region" evidence="8">
    <location>
        <begin position="221"/>
        <end position="276"/>
    </location>
</feature>
<keyword evidence="7 9" id="KW-0472">Membrane</keyword>
<keyword evidence="8" id="KW-0175">Coiled coil</keyword>
<feature type="non-terminal residue" evidence="10">
    <location>
        <position position="583"/>
    </location>
</feature>
<proteinExistence type="inferred from homology"/>
<evidence type="ECO:0000256" key="4">
    <source>
        <dbReference type="ARBA" id="ARBA00022692"/>
    </source>
</evidence>
<feature type="transmembrane region" description="Helical" evidence="9">
    <location>
        <begin position="537"/>
        <end position="554"/>
    </location>
</feature>
<evidence type="ECO:0000256" key="3">
    <source>
        <dbReference type="ARBA" id="ARBA00022448"/>
    </source>
</evidence>
<evidence type="ECO:0000313" key="10">
    <source>
        <dbReference type="EMBL" id="RKX64662.1"/>
    </source>
</evidence>
<dbReference type="GO" id="GO:0033179">
    <property type="term" value="C:proton-transporting V-type ATPase, V0 domain"/>
    <property type="evidence" value="ECO:0007669"/>
    <property type="project" value="InterPro"/>
</dbReference>
<dbReference type="PANTHER" id="PTHR11629">
    <property type="entry name" value="VACUOLAR PROTON ATPASES"/>
    <property type="match status" value="1"/>
</dbReference>
<comment type="caution">
    <text evidence="10">The sequence shown here is derived from an EMBL/GenBank/DDBJ whole genome shotgun (WGS) entry which is preliminary data.</text>
</comment>
<accession>A0A660S584</accession>
<dbReference type="InterPro" id="IPR002490">
    <property type="entry name" value="V-ATPase_116kDa_su"/>
</dbReference>
<feature type="transmembrane region" description="Helical" evidence="9">
    <location>
        <begin position="560"/>
        <end position="582"/>
    </location>
</feature>
<evidence type="ECO:0000256" key="8">
    <source>
        <dbReference type="SAM" id="Coils"/>
    </source>
</evidence>
<keyword evidence="4 9" id="KW-0812">Transmembrane</keyword>
<dbReference type="AlphaFoldDB" id="A0A660S584"/>
<organism evidence="10 11">
    <name type="scientific">candidate division TA06 bacterium</name>
    <dbReference type="NCBI Taxonomy" id="2250710"/>
    <lineage>
        <taxon>Bacteria</taxon>
        <taxon>Bacteria division TA06</taxon>
    </lineage>
</organism>
<feature type="transmembrane region" description="Helical" evidence="9">
    <location>
        <begin position="431"/>
        <end position="457"/>
    </location>
</feature>
<evidence type="ECO:0000256" key="5">
    <source>
        <dbReference type="ARBA" id="ARBA00022989"/>
    </source>
</evidence>
<comment type="similarity">
    <text evidence="2">Belongs to the V-ATPase 116 kDa subunit family.</text>
</comment>
<evidence type="ECO:0000256" key="7">
    <source>
        <dbReference type="ARBA" id="ARBA00023136"/>
    </source>
</evidence>
<feature type="transmembrane region" description="Helical" evidence="9">
    <location>
        <begin position="469"/>
        <end position="490"/>
    </location>
</feature>
<dbReference type="Proteomes" id="UP000282321">
    <property type="component" value="Unassembled WGS sequence"/>
</dbReference>
<protein>
    <submittedName>
        <fullName evidence="10">Uncharacterized protein</fullName>
    </submittedName>
</protein>
<name>A0A660S584_UNCT6</name>
<evidence type="ECO:0000313" key="11">
    <source>
        <dbReference type="Proteomes" id="UP000282321"/>
    </source>
</evidence>
<feature type="transmembrane region" description="Helical" evidence="9">
    <location>
        <begin position="502"/>
        <end position="525"/>
    </location>
</feature>
<dbReference type="Gene3D" id="1.20.1460.20">
    <property type="match status" value="1"/>
</dbReference>
<keyword evidence="3" id="KW-0813">Transport</keyword>
<comment type="subcellular location">
    <subcellularLocation>
        <location evidence="1">Membrane</location>
        <topology evidence="1">Multi-pass membrane protein</topology>
    </subcellularLocation>
</comment>
<dbReference type="EMBL" id="QNBC01000142">
    <property type="protein sequence ID" value="RKX64662.1"/>
    <property type="molecule type" value="Genomic_DNA"/>
</dbReference>
<feature type="transmembrane region" description="Helical" evidence="9">
    <location>
        <begin position="392"/>
        <end position="411"/>
    </location>
</feature>
<dbReference type="Gene3D" id="3.30.70.2750">
    <property type="match status" value="1"/>
</dbReference>
<dbReference type="GO" id="GO:0051117">
    <property type="term" value="F:ATPase binding"/>
    <property type="evidence" value="ECO:0007669"/>
    <property type="project" value="TreeGrafter"/>
</dbReference>